<reference evidence="1 2" key="1">
    <citation type="submission" date="2024-07" db="EMBL/GenBank/DDBJ databases">
        <authorList>
            <person name="Akdeniz Z."/>
        </authorList>
    </citation>
    <scope>NUCLEOTIDE SEQUENCE [LARGE SCALE GENOMIC DNA]</scope>
</reference>
<organism evidence="1 2">
    <name type="scientific">Hexamita inflata</name>
    <dbReference type="NCBI Taxonomy" id="28002"/>
    <lineage>
        <taxon>Eukaryota</taxon>
        <taxon>Metamonada</taxon>
        <taxon>Diplomonadida</taxon>
        <taxon>Hexamitidae</taxon>
        <taxon>Hexamitinae</taxon>
        <taxon>Hexamita</taxon>
    </lineage>
</organism>
<accession>A0ABP1JAM1</accession>
<proteinExistence type="predicted"/>
<protein>
    <submittedName>
        <fullName evidence="1">Hypothetical_protein</fullName>
    </submittedName>
</protein>
<evidence type="ECO:0000313" key="2">
    <source>
        <dbReference type="Proteomes" id="UP001642409"/>
    </source>
</evidence>
<gene>
    <name evidence="1" type="ORF">HINF_LOCUS34963</name>
</gene>
<evidence type="ECO:0000313" key="1">
    <source>
        <dbReference type="EMBL" id="CAL6033426.1"/>
    </source>
</evidence>
<comment type="caution">
    <text evidence="1">The sequence shown here is derived from an EMBL/GenBank/DDBJ whole genome shotgun (WGS) entry which is preliminary data.</text>
</comment>
<dbReference type="Proteomes" id="UP001642409">
    <property type="component" value="Unassembled WGS sequence"/>
</dbReference>
<keyword evidence="2" id="KW-1185">Reference proteome</keyword>
<sequence length="235" mass="27857">MSAYLQETFNNFATLAFNHLRKMNGTSVIHAINIISKELQIDELTTQQFLNNVTKYQEEAFYEQLHQKMLQMYQETSSLQYPNFPFFKPPIQTPENSFRESKIKDPQPFIQNEIQSFYRTEPVSTQVPSYNQIIPKQLKLDQTLFNTSNEAKRSQEPTQYSKKQLPLNGTRKRSLFRTALMKTFQVENVTDLELCEMVRESKMSRWTQVSRYTQCMSTKQVSDYFWKTFMNGAKR</sequence>
<dbReference type="EMBL" id="CAXDID020000125">
    <property type="protein sequence ID" value="CAL6033426.1"/>
    <property type="molecule type" value="Genomic_DNA"/>
</dbReference>
<name>A0ABP1JAM1_9EUKA</name>